<name>A0A2T3GAW9_9BIFI</name>
<dbReference type="InterPro" id="IPR029068">
    <property type="entry name" value="Glyas_Bleomycin-R_OHBP_Dase"/>
</dbReference>
<dbReference type="GO" id="GO:0046491">
    <property type="term" value="P:L-methylmalonyl-CoA metabolic process"/>
    <property type="evidence" value="ECO:0007669"/>
    <property type="project" value="TreeGrafter"/>
</dbReference>
<evidence type="ECO:0000313" key="3">
    <source>
        <dbReference type="EMBL" id="KAA8816287.1"/>
    </source>
</evidence>
<dbReference type="AlphaFoldDB" id="A0A2T3GAW9"/>
<comment type="caution">
    <text evidence="4">The sequence shown here is derived from an EMBL/GenBank/DDBJ whole genome shotgun (WGS) entry which is preliminary data.</text>
</comment>
<dbReference type="PROSITE" id="PS51819">
    <property type="entry name" value="VOC"/>
    <property type="match status" value="1"/>
</dbReference>
<evidence type="ECO:0000313" key="4">
    <source>
        <dbReference type="EMBL" id="PST46630.1"/>
    </source>
</evidence>
<keyword evidence="4" id="KW-0223">Dioxygenase</keyword>
<reference evidence="4" key="1">
    <citation type="submission" date="2017-09" db="EMBL/GenBank/DDBJ databases">
        <authorList>
            <person name="Ehlers B."/>
            <person name="Leendertz F.H."/>
        </authorList>
    </citation>
    <scope>NUCLEOTIDE SEQUENCE [LARGE SCALE GENOMIC DNA]</scope>
    <source>
        <strain evidence="4">UMA51805</strain>
    </source>
</reference>
<dbReference type="PANTHER" id="PTHR43048">
    <property type="entry name" value="METHYLMALONYL-COA EPIMERASE"/>
    <property type="match status" value="1"/>
</dbReference>
<dbReference type="Proteomes" id="UP000326060">
    <property type="component" value="Unassembled WGS sequence"/>
</dbReference>
<proteinExistence type="predicted"/>
<dbReference type="InterPro" id="IPR051785">
    <property type="entry name" value="MMCE/EMCE_epimerase"/>
</dbReference>
<accession>A0A2T3GAW9</accession>
<dbReference type="Pfam" id="PF00903">
    <property type="entry name" value="Glyoxalase"/>
    <property type="match status" value="1"/>
</dbReference>
<dbReference type="PANTHER" id="PTHR43048:SF3">
    <property type="entry name" value="METHYLMALONYL-COA EPIMERASE, MITOCHONDRIAL"/>
    <property type="match status" value="1"/>
</dbReference>
<dbReference type="EMBL" id="NWTX01000006">
    <property type="protein sequence ID" value="PST46630.1"/>
    <property type="molecule type" value="Genomic_DNA"/>
</dbReference>
<evidence type="ECO:0000259" key="2">
    <source>
        <dbReference type="PROSITE" id="PS51819"/>
    </source>
</evidence>
<dbReference type="RefSeq" id="WP_107043985.1">
    <property type="nucleotide sequence ID" value="NZ_NWTX01000006.1"/>
</dbReference>
<sequence>MAKKMTEFTTDLQHSGMIAKDLDETIKFYTEVLGFELVGVYPNGENRCAFLRYGHLTIETWEGEEAPMQAGAINHWAFDTPDIEAAWANAKELGLETREDEIASIPTFWDKGIRYFNVFGPNRETIEFCQIVK</sequence>
<evidence type="ECO:0000313" key="6">
    <source>
        <dbReference type="Proteomes" id="UP000326060"/>
    </source>
</evidence>
<dbReference type="InterPro" id="IPR004360">
    <property type="entry name" value="Glyas_Fos-R_dOase_dom"/>
</dbReference>
<evidence type="ECO:0000313" key="5">
    <source>
        <dbReference type="Proteomes" id="UP000240228"/>
    </source>
</evidence>
<organism evidence="4 5">
    <name type="scientific">Bifidobacterium callitrichos</name>
    <dbReference type="NCBI Taxonomy" id="762209"/>
    <lineage>
        <taxon>Bacteria</taxon>
        <taxon>Bacillati</taxon>
        <taxon>Actinomycetota</taxon>
        <taxon>Actinomycetes</taxon>
        <taxon>Bifidobacteriales</taxon>
        <taxon>Bifidobacteriaceae</taxon>
        <taxon>Bifidobacterium</taxon>
    </lineage>
</organism>
<dbReference type="InterPro" id="IPR037523">
    <property type="entry name" value="VOC_core"/>
</dbReference>
<keyword evidence="5" id="KW-1185">Reference proteome</keyword>
<reference evidence="4 5" key="3">
    <citation type="submission" date="2018-03" db="EMBL/GenBank/DDBJ databases">
        <title>The comparative genomics of Bifidobacterium callitrichos reflects dietary carbohydrate utilization within the common marmoset gut.</title>
        <authorList>
            <person name="Rani A."/>
        </authorList>
    </citation>
    <scope>NUCLEOTIDE SEQUENCE [LARGE SCALE GENOMIC DNA]</scope>
    <source>
        <strain evidence="4 5">UMA51805</strain>
    </source>
</reference>
<keyword evidence="1" id="KW-0479">Metal-binding</keyword>
<reference evidence="3 6" key="4">
    <citation type="journal article" date="2019" name="Syst. Appl. Microbiol.">
        <title>Characterization of Bifidobacterium species in feaces of the Egyptian fruit bat: Description of B. vespertilionis sp. nov. and B. rousetti sp. nov.</title>
        <authorList>
            <person name="Modesto M."/>
            <person name="Satti M."/>
            <person name="Watanabe K."/>
            <person name="Puglisi E."/>
            <person name="Morelli L."/>
            <person name="Huang C.-H."/>
            <person name="Liou J.-S."/>
            <person name="Miyashita M."/>
            <person name="Tamura T."/>
            <person name="Saito S."/>
            <person name="Mori K."/>
            <person name="Huang L."/>
            <person name="Sciavilla P."/>
            <person name="Sandri C."/>
            <person name="Spiezio C."/>
            <person name="Vitali F."/>
            <person name="Cavalieri D."/>
            <person name="Perpetuini G."/>
            <person name="Tofalo R."/>
            <person name="Bonetti A."/>
            <person name="Arita M."/>
            <person name="Mattarelli P."/>
        </authorList>
    </citation>
    <scope>NUCLEOTIDE SEQUENCE [LARGE SCALE GENOMIC DNA]</scope>
    <source>
        <strain evidence="3 6">RST27</strain>
    </source>
</reference>
<reference evidence="5" key="2">
    <citation type="submission" date="2017-09" db="EMBL/GenBank/DDBJ databases">
        <authorList>
            <person name="Sela D.A."/>
            <person name="Albert K."/>
        </authorList>
    </citation>
    <scope>NUCLEOTIDE SEQUENCE [LARGE SCALE GENOMIC DNA]</scope>
    <source>
        <strain evidence="5">UMA51805</strain>
    </source>
</reference>
<evidence type="ECO:0000256" key="1">
    <source>
        <dbReference type="ARBA" id="ARBA00022723"/>
    </source>
</evidence>
<dbReference type="EMBL" id="RZJP01000002">
    <property type="protein sequence ID" value="KAA8816287.1"/>
    <property type="molecule type" value="Genomic_DNA"/>
</dbReference>
<dbReference type="Gene3D" id="3.10.180.10">
    <property type="entry name" value="2,3-Dihydroxybiphenyl 1,2-Dioxygenase, domain 1"/>
    <property type="match status" value="1"/>
</dbReference>
<gene>
    <name evidence="4" type="ORF">CPA40_05220</name>
    <name evidence="3" type="ORF">EMB92_05010</name>
</gene>
<feature type="domain" description="VOC" evidence="2">
    <location>
        <begin position="11"/>
        <end position="131"/>
    </location>
</feature>
<dbReference type="SUPFAM" id="SSF54593">
    <property type="entry name" value="Glyoxalase/Bleomycin resistance protein/Dihydroxybiphenyl dioxygenase"/>
    <property type="match status" value="1"/>
</dbReference>
<keyword evidence="4" id="KW-0560">Oxidoreductase</keyword>
<dbReference type="GO" id="GO:0046872">
    <property type="term" value="F:metal ion binding"/>
    <property type="evidence" value="ECO:0007669"/>
    <property type="project" value="UniProtKB-KW"/>
</dbReference>
<dbReference type="CDD" id="cd06587">
    <property type="entry name" value="VOC"/>
    <property type="match status" value="1"/>
</dbReference>
<dbReference type="GO" id="GO:0051213">
    <property type="term" value="F:dioxygenase activity"/>
    <property type="evidence" value="ECO:0007669"/>
    <property type="project" value="UniProtKB-KW"/>
</dbReference>
<protein>
    <submittedName>
        <fullName evidence="4">Glyoxalase/bleomycin resistance/extradiol dioxygenase family protein</fullName>
    </submittedName>
    <submittedName>
        <fullName evidence="3">VOC family protein</fullName>
    </submittedName>
</protein>
<dbReference type="Proteomes" id="UP000240228">
    <property type="component" value="Unassembled WGS sequence"/>
</dbReference>
<dbReference type="GO" id="GO:0004493">
    <property type="term" value="F:methylmalonyl-CoA epimerase activity"/>
    <property type="evidence" value="ECO:0007669"/>
    <property type="project" value="TreeGrafter"/>
</dbReference>